<evidence type="ECO:0008006" key="3">
    <source>
        <dbReference type="Google" id="ProtNLM"/>
    </source>
</evidence>
<accession>A0ABN1KN73</accession>
<sequence length="151" mass="17559">MEKFEGQLKEAIGKGGAYIEIPFNVEETFGAKRVKVKATFDGVPYRGSIVRMGTECHIIGVTKDIRKKINKDVGDYVEVIVEKDDEERKINLPEEFKIRIEESKEIYDFWNSLSYSNQKKYVDYIDSAKKEETRKKRIGDSINKLINEEKL</sequence>
<proteinExistence type="predicted"/>
<dbReference type="RefSeq" id="WP_343825568.1">
    <property type="nucleotide sequence ID" value="NZ_BAAACI010000005.1"/>
</dbReference>
<keyword evidence="2" id="KW-1185">Reference proteome</keyword>
<name>A0ABN1KN73_CLOSU</name>
<dbReference type="Proteomes" id="UP001501047">
    <property type="component" value="Unassembled WGS sequence"/>
</dbReference>
<gene>
    <name evidence="1" type="ORF">GCM10008908_17170</name>
</gene>
<dbReference type="InterPro" id="IPR037079">
    <property type="entry name" value="AF2212/PG0164-like_sf"/>
</dbReference>
<organism evidence="1 2">
    <name type="scientific">Clostridium subterminale</name>
    <dbReference type="NCBI Taxonomy" id="1550"/>
    <lineage>
        <taxon>Bacteria</taxon>
        <taxon>Bacillati</taxon>
        <taxon>Bacillota</taxon>
        <taxon>Clostridia</taxon>
        <taxon>Eubacteriales</taxon>
        <taxon>Clostridiaceae</taxon>
        <taxon>Clostridium</taxon>
    </lineage>
</organism>
<dbReference type="SUPFAM" id="SSF141694">
    <property type="entry name" value="AF2212/PG0164-like"/>
    <property type="match status" value="1"/>
</dbReference>
<reference evidence="1 2" key="1">
    <citation type="journal article" date="2019" name="Int. J. Syst. Evol. Microbiol.">
        <title>The Global Catalogue of Microorganisms (GCM) 10K type strain sequencing project: providing services to taxonomists for standard genome sequencing and annotation.</title>
        <authorList>
            <consortium name="The Broad Institute Genomics Platform"/>
            <consortium name="The Broad Institute Genome Sequencing Center for Infectious Disease"/>
            <person name="Wu L."/>
            <person name="Ma J."/>
        </authorList>
    </citation>
    <scope>NUCLEOTIDE SEQUENCE [LARGE SCALE GENOMIC DNA]</scope>
    <source>
        <strain evidence="1 2">JCM 1417</strain>
    </source>
</reference>
<dbReference type="Pfam" id="PF13376">
    <property type="entry name" value="OmdA"/>
    <property type="match status" value="1"/>
</dbReference>
<evidence type="ECO:0000313" key="2">
    <source>
        <dbReference type="Proteomes" id="UP001501047"/>
    </source>
</evidence>
<protein>
    <recommendedName>
        <fullName evidence="3">DUF1905 domain-containing protein</fullName>
    </recommendedName>
</protein>
<dbReference type="Gene3D" id="2.40.30.100">
    <property type="entry name" value="AF2212/PG0164-like"/>
    <property type="match status" value="1"/>
</dbReference>
<dbReference type="EMBL" id="BAAACI010000005">
    <property type="protein sequence ID" value="GAA0771925.1"/>
    <property type="molecule type" value="Genomic_DNA"/>
</dbReference>
<dbReference type="Pfam" id="PF08922">
    <property type="entry name" value="DUF1905"/>
    <property type="match status" value="1"/>
</dbReference>
<evidence type="ECO:0000313" key="1">
    <source>
        <dbReference type="EMBL" id="GAA0771925.1"/>
    </source>
</evidence>
<comment type="caution">
    <text evidence="1">The sequence shown here is derived from an EMBL/GenBank/DDBJ whole genome shotgun (WGS) entry which is preliminary data.</text>
</comment>
<dbReference type="InterPro" id="IPR015018">
    <property type="entry name" value="DUF1905"/>
</dbReference>